<feature type="compositionally biased region" description="Polar residues" evidence="2">
    <location>
        <begin position="91"/>
        <end position="100"/>
    </location>
</feature>
<keyword evidence="1" id="KW-0175">Coiled coil</keyword>
<feature type="coiled-coil region" evidence="1">
    <location>
        <begin position="421"/>
        <end position="455"/>
    </location>
</feature>
<reference evidence="3" key="1">
    <citation type="submission" date="2021-03" db="EMBL/GenBank/DDBJ databases">
        <title>Evolutionary innovations through gain and loss of genes in the ectomycorrhizal Boletales.</title>
        <authorList>
            <person name="Wu G."/>
            <person name="Miyauchi S."/>
            <person name="Morin E."/>
            <person name="Yang Z.-L."/>
            <person name="Xu J."/>
            <person name="Martin F.M."/>
        </authorList>
    </citation>
    <scope>NUCLEOTIDE SEQUENCE</scope>
    <source>
        <strain evidence="3">BR01</strain>
    </source>
</reference>
<feature type="compositionally biased region" description="Basic and acidic residues" evidence="2">
    <location>
        <begin position="44"/>
        <end position="69"/>
    </location>
</feature>
<feature type="coiled-coil region" evidence="1">
    <location>
        <begin position="316"/>
        <end position="350"/>
    </location>
</feature>
<feature type="region of interest" description="Disordered" evidence="2">
    <location>
        <begin position="1"/>
        <end position="309"/>
    </location>
</feature>
<evidence type="ECO:0000313" key="3">
    <source>
        <dbReference type="EMBL" id="KAG6381062.1"/>
    </source>
</evidence>
<feature type="coiled-coil region" evidence="1">
    <location>
        <begin position="749"/>
        <end position="810"/>
    </location>
</feature>
<protein>
    <submittedName>
        <fullName evidence="3">Uncharacterized protein</fullName>
    </submittedName>
</protein>
<feature type="compositionally biased region" description="Low complexity" evidence="2">
    <location>
        <begin position="243"/>
        <end position="253"/>
    </location>
</feature>
<evidence type="ECO:0000313" key="4">
    <source>
        <dbReference type="Proteomes" id="UP000683000"/>
    </source>
</evidence>
<name>A0A8I2Z1N0_9AGAM</name>
<dbReference type="OrthoDB" id="2289094at2759"/>
<dbReference type="AlphaFoldDB" id="A0A8I2Z1N0"/>
<feature type="coiled-coil region" evidence="1">
    <location>
        <begin position="630"/>
        <end position="693"/>
    </location>
</feature>
<dbReference type="Proteomes" id="UP000683000">
    <property type="component" value="Unassembled WGS sequence"/>
</dbReference>
<evidence type="ECO:0000256" key="1">
    <source>
        <dbReference type="SAM" id="Coils"/>
    </source>
</evidence>
<feature type="coiled-coil region" evidence="1">
    <location>
        <begin position="481"/>
        <end position="579"/>
    </location>
</feature>
<comment type="caution">
    <text evidence="3">The sequence shown here is derived from an EMBL/GenBank/DDBJ whole genome shotgun (WGS) entry which is preliminary data.</text>
</comment>
<dbReference type="EMBL" id="JAGFBS010000002">
    <property type="protein sequence ID" value="KAG6381062.1"/>
    <property type="molecule type" value="Genomic_DNA"/>
</dbReference>
<feature type="compositionally biased region" description="Low complexity" evidence="2">
    <location>
        <begin position="214"/>
        <end position="234"/>
    </location>
</feature>
<feature type="compositionally biased region" description="Low complexity" evidence="2">
    <location>
        <begin position="144"/>
        <end position="186"/>
    </location>
</feature>
<accession>A0A8I2Z1N0</accession>
<feature type="compositionally biased region" description="Low complexity" evidence="2">
    <location>
        <begin position="284"/>
        <end position="299"/>
    </location>
</feature>
<feature type="compositionally biased region" description="Low complexity" evidence="2">
    <location>
        <begin position="193"/>
        <end position="204"/>
    </location>
</feature>
<keyword evidence="4" id="KW-1185">Reference proteome</keyword>
<gene>
    <name evidence="3" type="ORF">JVT61DRAFT_5459</name>
</gene>
<proteinExistence type="predicted"/>
<organism evidence="3 4">
    <name type="scientific">Boletus reticuloceps</name>
    <dbReference type="NCBI Taxonomy" id="495285"/>
    <lineage>
        <taxon>Eukaryota</taxon>
        <taxon>Fungi</taxon>
        <taxon>Dikarya</taxon>
        <taxon>Basidiomycota</taxon>
        <taxon>Agaricomycotina</taxon>
        <taxon>Agaricomycetes</taxon>
        <taxon>Agaricomycetidae</taxon>
        <taxon>Boletales</taxon>
        <taxon>Boletineae</taxon>
        <taxon>Boletaceae</taxon>
        <taxon>Boletoideae</taxon>
        <taxon>Boletus</taxon>
    </lineage>
</organism>
<evidence type="ECO:0000256" key="2">
    <source>
        <dbReference type="SAM" id="MobiDB-lite"/>
    </source>
</evidence>
<sequence>MTEFAFISASVETVPASQYLASEPRGEHEASDVVDQDPNAQVHPDIDPHVEPPLDGTPKDADANLRDPTQEDVFTEPRPASITEVSKKGESASSKRTSLASKDKSTVLAKSVSGKANSSTPADKKALNSATLGAGNAKAASLGKTPTPSSPLSKSAAPSAAKKPTTTTSTNSTKTTTMASSRGSTSGPPPPSRRSSMLPPRASSATGAPPAPKSRTSTLLASLTSSTSSRSPPAEVNATSRQSVVSPVPSVASLKSNATGGATVPSALLSRPRASISEAVKRTPSSSRQSLPPAAAQPLQRPPMRPMGSVSSIREIRDDGRVLEDLQEKLREATENLSAKSDAVATLEIKILRLQASLDEALVNVKTKASSIEQLQISKQSSDAEISGLKVRVQQVQAEHSHDLAALNSVSDELKNANKFMASQAENFKALEAQVETLQADVAAAQENFESLRSSSDQSSAESAAAAQMEREAFLRAKADVETVTAELNDLRAAHDRARQEAAARSRRITAARSELKAEREGSAAKISELEVEILELKESQENAEDEHKRILGRLQKLEAELAEAVTATQQALRDAEARDAESTQKAADVALLHANEVQLIESNVANAVSEVEVLNTELAAAHAAHDETKAAAQASADAHEQEMDEAEQSYLSKHIELSEEIKRLTAELEGLEAKYSAKVDDVRAEHDQLLQEAFERAKNDAGEVHGQDLQALRAESQATIEQLRAAHQSTVNDLRLEHEAALESQDDLSKAKAALDTSRAEGENLKAQLEDARANFIAASTNDDQATDIERLTKEIANLRDENVMLNDVLAITKESLSETSANHSKELEEAARIRVEEVMRLRSIHEGEISTVAAQKSELALSLSDLEGEIATLRAQLAAVEPAVVPRSNGAVHASATTVTREELQKVHEAHNLKMHDLQAGHERAAEGQDVARKSMEIQYLEQEQEESQDSITRYVKVFGLQSLFGVVIALAVIFDFI</sequence>